<sequence length="112" mass="13255">MVAHYSYMFIAFNFYKSKWLNTACAEHTRNRNFREMNIPLTNDILQDLKCKGYNILKSENTVEDTNQYFVPIKVNDLWRFLEEFNKESATIVVEDILDVSEGALEGKFIRVF</sequence>
<keyword evidence="2" id="KW-1185">Reference proteome</keyword>
<name>A0A420B7C6_SPHD1</name>
<evidence type="ECO:0000313" key="2">
    <source>
        <dbReference type="Proteomes" id="UP000286246"/>
    </source>
</evidence>
<comment type="caution">
    <text evidence="1">The sequence shown here is derived from an EMBL/GenBank/DDBJ whole genome shotgun (WGS) entry which is preliminary data.</text>
</comment>
<dbReference type="Proteomes" id="UP000286246">
    <property type="component" value="Unassembled WGS sequence"/>
</dbReference>
<gene>
    <name evidence="1" type="ORF">DFQ12_2896</name>
</gene>
<dbReference type="AlphaFoldDB" id="A0A420B7C6"/>
<accession>A0A420B7C6</accession>
<organism evidence="1 2">
    <name type="scientific">Sphingobacterium detergens</name>
    <dbReference type="NCBI Taxonomy" id="1145106"/>
    <lineage>
        <taxon>Bacteria</taxon>
        <taxon>Pseudomonadati</taxon>
        <taxon>Bacteroidota</taxon>
        <taxon>Sphingobacteriia</taxon>
        <taxon>Sphingobacteriales</taxon>
        <taxon>Sphingobacteriaceae</taxon>
        <taxon>Sphingobacterium</taxon>
    </lineage>
</organism>
<dbReference type="EMBL" id="RAPY01000002">
    <property type="protein sequence ID" value="RKE52654.1"/>
    <property type="molecule type" value="Genomic_DNA"/>
</dbReference>
<proteinExistence type="predicted"/>
<evidence type="ECO:0000313" key="1">
    <source>
        <dbReference type="EMBL" id="RKE52654.1"/>
    </source>
</evidence>
<reference evidence="1 2" key="1">
    <citation type="submission" date="2018-09" db="EMBL/GenBank/DDBJ databases">
        <title>Genomic Encyclopedia of Type Strains, Phase III (KMG-III): the genomes of soil and plant-associated and newly described type strains.</title>
        <authorList>
            <person name="Whitman W."/>
        </authorList>
    </citation>
    <scope>NUCLEOTIDE SEQUENCE [LARGE SCALE GENOMIC DNA]</scope>
    <source>
        <strain evidence="1 2">CECT 7938</strain>
    </source>
</reference>
<protein>
    <submittedName>
        <fullName evidence="1">Uncharacterized protein</fullName>
    </submittedName>
</protein>